<gene>
    <name evidence="1" type="ORF">HMPREF1127_1083</name>
</gene>
<name>A0AAN4ATS5_9FUSO</name>
<organism evidence="1 2">
    <name type="scientific">Fusobacterium necrophorum subsp. funduliforme Fnf 1007</name>
    <dbReference type="NCBI Taxonomy" id="1161424"/>
    <lineage>
        <taxon>Bacteria</taxon>
        <taxon>Fusobacteriati</taxon>
        <taxon>Fusobacteriota</taxon>
        <taxon>Fusobacteriia</taxon>
        <taxon>Fusobacteriales</taxon>
        <taxon>Fusobacteriaceae</taxon>
        <taxon>Fusobacterium</taxon>
    </lineage>
</organism>
<dbReference type="GeneID" id="75075229"/>
<accession>A0AAN4ATS5</accession>
<evidence type="ECO:0000313" key="2">
    <source>
        <dbReference type="Proteomes" id="UP000003120"/>
    </source>
</evidence>
<evidence type="ECO:0000313" key="1">
    <source>
        <dbReference type="EMBL" id="EJU18773.1"/>
    </source>
</evidence>
<reference evidence="1 2" key="1">
    <citation type="submission" date="2012-07" db="EMBL/GenBank/DDBJ databases">
        <authorList>
            <person name="Durkin A.S."/>
            <person name="McCorrison J."/>
            <person name="Torralba M."/>
            <person name="Gillis M."/>
            <person name="Methe B."/>
            <person name="Sutton G."/>
            <person name="Nelson K.E."/>
        </authorList>
    </citation>
    <scope>NUCLEOTIDE SEQUENCE [LARGE SCALE GENOMIC DNA]</scope>
    <source>
        <strain evidence="1 2">Fnf 1007</strain>
    </source>
</reference>
<dbReference type="AlphaFoldDB" id="A0AAN4ATS5"/>
<protein>
    <submittedName>
        <fullName evidence="1">Uncharacterized protein</fullName>
    </submittedName>
</protein>
<dbReference type="RefSeq" id="WP_005960385.1">
    <property type="nucleotide sequence ID" value="NZ_ALKK01000011.1"/>
</dbReference>
<proteinExistence type="predicted"/>
<comment type="caution">
    <text evidence="1">The sequence shown here is derived from an EMBL/GenBank/DDBJ whole genome shotgun (WGS) entry which is preliminary data.</text>
</comment>
<sequence length="62" mass="7635">MEMKEKIRFYIRYLGRDSFTGFYELRFLPDGESVGYNHHDWEDIWYLENVKNALNEIISQKQ</sequence>
<dbReference type="Proteomes" id="UP000003120">
    <property type="component" value="Unassembled WGS sequence"/>
</dbReference>
<dbReference type="EMBL" id="ALKK01000011">
    <property type="protein sequence ID" value="EJU18773.1"/>
    <property type="molecule type" value="Genomic_DNA"/>
</dbReference>